<dbReference type="GO" id="GO:0006310">
    <property type="term" value="P:DNA recombination"/>
    <property type="evidence" value="ECO:0007669"/>
    <property type="project" value="UniProtKB-KW"/>
</dbReference>
<dbReference type="GO" id="GO:0003677">
    <property type="term" value="F:DNA binding"/>
    <property type="evidence" value="ECO:0007669"/>
    <property type="project" value="UniProtKB-KW"/>
</dbReference>
<keyword evidence="6" id="KW-1185">Reference proteome</keyword>
<dbReference type="Gene3D" id="1.10.443.10">
    <property type="entry name" value="Intergrase catalytic core"/>
    <property type="match status" value="1"/>
</dbReference>
<gene>
    <name evidence="5" type="ORF">FF011L_01310</name>
</gene>
<dbReference type="InterPro" id="IPR010998">
    <property type="entry name" value="Integrase_recombinase_N"/>
</dbReference>
<dbReference type="PROSITE" id="PS51898">
    <property type="entry name" value="TYR_RECOMBINASE"/>
    <property type="match status" value="1"/>
</dbReference>
<evidence type="ECO:0000256" key="1">
    <source>
        <dbReference type="ARBA" id="ARBA00008857"/>
    </source>
</evidence>
<dbReference type="Proteomes" id="UP000320672">
    <property type="component" value="Chromosome"/>
</dbReference>
<keyword evidence="3" id="KW-0233">DNA recombination</keyword>
<reference evidence="5 6" key="1">
    <citation type="submission" date="2019-02" db="EMBL/GenBank/DDBJ databases">
        <title>Deep-cultivation of Planctomycetes and their phenomic and genomic characterization uncovers novel biology.</title>
        <authorList>
            <person name="Wiegand S."/>
            <person name="Jogler M."/>
            <person name="Boedeker C."/>
            <person name="Pinto D."/>
            <person name="Vollmers J."/>
            <person name="Rivas-Marin E."/>
            <person name="Kohn T."/>
            <person name="Peeters S.H."/>
            <person name="Heuer A."/>
            <person name="Rast P."/>
            <person name="Oberbeckmann S."/>
            <person name="Bunk B."/>
            <person name="Jeske O."/>
            <person name="Meyerdierks A."/>
            <person name="Storesund J.E."/>
            <person name="Kallscheuer N."/>
            <person name="Luecker S."/>
            <person name="Lage O.M."/>
            <person name="Pohl T."/>
            <person name="Merkel B.J."/>
            <person name="Hornburger P."/>
            <person name="Mueller R.-W."/>
            <person name="Bruemmer F."/>
            <person name="Labrenz M."/>
            <person name="Spormann A.M."/>
            <person name="Op den Camp H."/>
            <person name="Overmann J."/>
            <person name="Amann R."/>
            <person name="Jetten M.S.M."/>
            <person name="Mascher T."/>
            <person name="Medema M.H."/>
            <person name="Devos D.P."/>
            <person name="Kaster A.-K."/>
            <person name="Ovreas L."/>
            <person name="Rohde M."/>
            <person name="Galperin M.Y."/>
            <person name="Jogler C."/>
        </authorList>
    </citation>
    <scope>NUCLEOTIDE SEQUENCE [LARGE SCALE GENOMIC DNA]</scope>
    <source>
        <strain evidence="5 6">FF011L</strain>
    </source>
</reference>
<protein>
    <submittedName>
        <fullName evidence="5">Site-specific tyrosine recombinase XerC</fullName>
    </submittedName>
</protein>
<dbReference type="InterPro" id="IPR013762">
    <property type="entry name" value="Integrase-like_cat_sf"/>
</dbReference>
<dbReference type="PANTHER" id="PTHR30349:SF64">
    <property type="entry name" value="PROPHAGE INTEGRASE INTD-RELATED"/>
    <property type="match status" value="1"/>
</dbReference>
<dbReference type="GO" id="GO:0015074">
    <property type="term" value="P:DNA integration"/>
    <property type="evidence" value="ECO:0007669"/>
    <property type="project" value="InterPro"/>
</dbReference>
<dbReference type="AlphaFoldDB" id="A0A517M9A1"/>
<dbReference type="SUPFAM" id="SSF56349">
    <property type="entry name" value="DNA breaking-rejoining enzymes"/>
    <property type="match status" value="1"/>
</dbReference>
<dbReference type="Gene3D" id="1.10.150.130">
    <property type="match status" value="1"/>
</dbReference>
<dbReference type="EMBL" id="CP036262">
    <property type="protein sequence ID" value="QDS91401.1"/>
    <property type="molecule type" value="Genomic_DNA"/>
</dbReference>
<name>A0A517M9A1_9BACT</name>
<keyword evidence="2" id="KW-0238">DNA-binding</keyword>
<dbReference type="Pfam" id="PF00589">
    <property type="entry name" value="Phage_integrase"/>
    <property type="match status" value="1"/>
</dbReference>
<accession>A0A517M9A1</accession>
<dbReference type="PANTHER" id="PTHR30349">
    <property type="entry name" value="PHAGE INTEGRASE-RELATED"/>
    <property type="match status" value="1"/>
</dbReference>
<dbReference type="KEGG" id="rml:FF011L_01310"/>
<evidence type="ECO:0000313" key="5">
    <source>
        <dbReference type="EMBL" id="QDS91401.1"/>
    </source>
</evidence>
<sequence length="410" mass="46760">MAGLEVRNGRYNLILRFGGKRFVRSLKTSDEDEATSKRLRVEENIKLVESGRLTIPDNSDVVTFLLSDGKLDRKPVVKGSLTIPQLFKEFWEALPVDSLEGSTMDMMKIHQRHVESVLGRRLIAQDLTHDDLQKYVTKRAAVKTYKGTTISGGTIKKEIVTFNSVWRWGVNTGKLHGEFPKSNLRYPKSKELPVFQTWQEIERQVAAGASAGIWDALYLSLDEITHLLDHVKEIANLPFLYPMFTFAAYTGARRSELLRSQLSDINLQGGVITIREKKRVKGKTSTRRVPLATPLKAVLTNWLSEHPGSPFTFCHPDPILGSHRKTRDDENQLTRDQASHHFKQVLQNSPWSVIKGWHCLRHSFISNCASKGIDQRMIDEWVGHSTEAMRRRYRHLFPASQSQAMKSLFA</sequence>
<organism evidence="5 6">
    <name type="scientific">Roseimaritima multifibrata</name>
    <dbReference type="NCBI Taxonomy" id="1930274"/>
    <lineage>
        <taxon>Bacteria</taxon>
        <taxon>Pseudomonadati</taxon>
        <taxon>Planctomycetota</taxon>
        <taxon>Planctomycetia</taxon>
        <taxon>Pirellulales</taxon>
        <taxon>Pirellulaceae</taxon>
        <taxon>Roseimaritima</taxon>
    </lineage>
</organism>
<evidence type="ECO:0000313" key="6">
    <source>
        <dbReference type="Proteomes" id="UP000320672"/>
    </source>
</evidence>
<dbReference type="OrthoDB" id="212062at2"/>
<dbReference type="InterPro" id="IPR050090">
    <property type="entry name" value="Tyrosine_recombinase_XerCD"/>
</dbReference>
<dbReference type="CDD" id="cd00397">
    <property type="entry name" value="DNA_BRE_C"/>
    <property type="match status" value="1"/>
</dbReference>
<dbReference type="RefSeq" id="WP_145349474.1">
    <property type="nucleotide sequence ID" value="NZ_CP036262.1"/>
</dbReference>
<dbReference type="InterPro" id="IPR002104">
    <property type="entry name" value="Integrase_catalytic"/>
</dbReference>
<proteinExistence type="inferred from homology"/>
<feature type="domain" description="Tyr recombinase" evidence="4">
    <location>
        <begin position="214"/>
        <end position="406"/>
    </location>
</feature>
<dbReference type="InterPro" id="IPR011010">
    <property type="entry name" value="DNA_brk_join_enz"/>
</dbReference>
<evidence type="ECO:0000259" key="4">
    <source>
        <dbReference type="PROSITE" id="PS51898"/>
    </source>
</evidence>
<evidence type="ECO:0000256" key="2">
    <source>
        <dbReference type="ARBA" id="ARBA00023125"/>
    </source>
</evidence>
<comment type="similarity">
    <text evidence="1">Belongs to the 'phage' integrase family.</text>
</comment>
<evidence type="ECO:0000256" key="3">
    <source>
        <dbReference type="ARBA" id="ARBA00023172"/>
    </source>
</evidence>